<reference evidence="2 3" key="1">
    <citation type="submission" date="2021-01" db="EMBL/GenBank/DDBJ databases">
        <title>Genomic Encyclopedia of Type Strains, Phase IV (KMG-IV): sequencing the most valuable type-strain genomes for metagenomic binning, comparative biology and taxonomic classification.</title>
        <authorList>
            <person name="Goeker M."/>
        </authorList>
    </citation>
    <scope>NUCLEOTIDE SEQUENCE [LARGE SCALE GENOMIC DNA]</scope>
    <source>
        <strain evidence="2 3">DSM 28236</strain>
    </source>
</reference>
<keyword evidence="3" id="KW-1185">Reference proteome</keyword>
<keyword evidence="1" id="KW-0812">Transmembrane</keyword>
<keyword evidence="1" id="KW-1133">Transmembrane helix</keyword>
<feature type="transmembrane region" description="Helical" evidence="1">
    <location>
        <begin position="28"/>
        <end position="48"/>
    </location>
</feature>
<evidence type="ECO:0000313" key="2">
    <source>
        <dbReference type="EMBL" id="MBM7645674.1"/>
    </source>
</evidence>
<protein>
    <recommendedName>
        <fullName evidence="4">DUF2207 domain-containing protein</fullName>
    </recommendedName>
</protein>
<comment type="caution">
    <text evidence="2">The sequence shown here is derived from an EMBL/GenBank/DDBJ whole genome shotgun (WGS) entry which is preliminary data.</text>
</comment>
<dbReference type="Proteomes" id="UP000808914">
    <property type="component" value="Unassembled WGS sequence"/>
</dbReference>
<dbReference type="Pfam" id="PF17259">
    <property type="entry name" value="DUF5325"/>
    <property type="match status" value="1"/>
</dbReference>
<sequence>MNIILFLFAVLVVASLIGIGCGIAYGSVLGVILGIIGACLFMGLGFMIKGKMNKAS</sequence>
<name>A0ABS2Q046_9BACL</name>
<dbReference type="RefSeq" id="WP_205003598.1">
    <property type="nucleotide sequence ID" value="NZ_JAFBER010000011.1"/>
</dbReference>
<proteinExistence type="predicted"/>
<evidence type="ECO:0000256" key="1">
    <source>
        <dbReference type="SAM" id="Phobius"/>
    </source>
</evidence>
<gene>
    <name evidence="2" type="ORF">JOD45_001893</name>
</gene>
<keyword evidence="1" id="KW-0472">Membrane</keyword>
<evidence type="ECO:0000313" key="3">
    <source>
        <dbReference type="Proteomes" id="UP000808914"/>
    </source>
</evidence>
<organism evidence="2 3">
    <name type="scientific">Scopulibacillus daqui</name>
    <dbReference type="NCBI Taxonomy" id="1469162"/>
    <lineage>
        <taxon>Bacteria</taxon>
        <taxon>Bacillati</taxon>
        <taxon>Bacillota</taxon>
        <taxon>Bacilli</taxon>
        <taxon>Bacillales</taxon>
        <taxon>Sporolactobacillaceae</taxon>
        <taxon>Scopulibacillus</taxon>
    </lineage>
</organism>
<accession>A0ABS2Q046</accession>
<dbReference type="EMBL" id="JAFBER010000011">
    <property type="protein sequence ID" value="MBM7645674.1"/>
    <property type="molecule type" value="Genomic_DNA"/>
</dbReference>
<evidence type="ECO:0008006" key="4">
    <source>
        <dbReference type="Google" id="ProtNLM"/>
    </source>
</evidence>
<dbReference type="InterPro" id="IPR035211">
    <property type="entry name" value="DUF5325"/>
</dbReference>